<evidence type="ECO:0000256" key="4">
    <source>
        <dbReference type="ARBA" id="ARBA00022980"/>
    </source>
</evidence>
<dbReference type="Bgee" id="ENSGACG00000001897">
    <property type="expression patterns" value="Expressed in muscle tissue and 13 other cell types or tissues"/>
</dbReference>
<dbReference type="GeneTree" id="ENSGT00390000011179"/>
<keyword evidence="5" id="KW-0496">Mitochondrion</keyword>
<dbReference type="InterPro" id="IPR026146">
    <property type="entry name" value="Ribosomal_uS3m"/>
</dbReference>
<dbReference type="PANTHER" id="PTHR21244">
    <property type="entry name" value="MITOCHONDRIAL 28S RIBOSOMAL PROTEIN S24"/>
    <property type="match status" value="1"/>
</dbReference>
<dbReference type="AlphaFoldDB" id="G3NAX3"/>
<evidence type="ECO:0000256" key="6">
    <source>
        <dbReference type="ARBA" id="ARBA00023274"/>
    </source>
</evidence>
<comment type="subcellular location">
    <subcellularLocation>
        <location evidence="1">Mitochondrion</location>
    </subcellularLocation>
</comment>
<accession>G3NAX3</accession>
<comment type="similarity">
    <text evidence="2">Belongs to the universal ribosomal protein uS3 family.</text>
</comment>
<proteinExistence type="inferred from homology"/>
<evidence type="ECO:0000256" key="7">
    <source>
        <dbReference type="SAM" id="MobiDB-lite"/>
    </source>
</evidence>
<keyword evidence="4" id="KW-0689">Ribosomal protein</keyword>
<name>G3NAX3_GASAC</name>
<keyword evidence="6" id="KW-0687">Ribonucleoprotein</keyword>
<dbReference type="GO" id="GO:0005739">
    <property type="term" value="C:mitochondrion"/>
    <property type="evidence" value="ECO:0007669"/>
    <property type="project" value="UniProtKB-SubCell"/>
</dbReference>
<dbReference type="PANTHER" id="PTHR21244:SF1">
    <property type="entry name" value="SMALL RIBOSOMAL SUBUNIT PROTEIN US3M"/>
    <property type="match status" value="1"/>
</dbReference>
<dbReference type="GO" id="GO:0006412">
    <property type="term" value="P:translation"/>
    <property type="evidence" value="ECO:0007669"/>
    <property type="project" value="TreeGrafter"/>
</dbReference>
<reference evidence="8" key="3">
    <citation type="submission" date="2025-09" db="UniProtKB">
        <authorList>
            <consortium name="Ensembl"/>
        </authorList>
    </citation>
    <scope>IDENTIFICATION</scope>
</reference>
<keyword evidence="3" id="KW-0809">Transit peptide</keyword>
<dbReference type="Proteomes" id="UP000007635">
    <property type="component" value="Unassembled WGS sequence"/>
</dbReference>
<evidence type="ECO:0000313" key="9">
    <source>
        <dbReference type="Proteomes" id="UP000007635"/>
    </source>
</evidence>
<dbReference type="GO" id="GO:1990904">
    <property type="term" value="C:ribonucleoprotein complex"/>
    <property type="evidence" value="ECO:0007669"/>
    <property type="project" value="UniProtKB-KW"/>
</dbReference>
<dbReference type="Ensembl" id="ENSGACT00000002477.2">
    <property type="protein sequence ID" value="ENSGACP00000002469.2"/>
    <property type="gene ID" value="ENSGACG00000001897.2"/>
</dbReference>
<organism evidence="8 9">
    <name type="scientific">Gasterosteus aculeatus aculeatus</name>
    <name type="common">three-spined stickleback</name>
    <dbReference type="NCBI Taxonomy" id="481459"/>
    <lineage>
        <taxon>Eukaryota</taxon>
        <taxon>Metazoa</taxon>
        <taxon>Chordata</taxon>
        <taxon>Craniata</taxon>
        <taxon>Vertebrata</taxon>
        <taxon>Euteleostomi</taxon>
        <taxon>Actinopterygii</taxon>
        <taxon>Neopterygii</taxon>
        <taxon>Teleostei</taxon>
        <taxon>Neoteleostei</taxon>
        <taxon>Acanthomorphata</taxon>
        <taxon>Eupercaria</taxon>
        <taxon>Perciformes</taxon>
        <taxon>Cottioidei</taxon>
        <taxon>Gasterosteales</taxon>
        <taxon>Gasterosteidae</taxon>
        <taxon>Gasterosteus</taxon>
    </lineage>
</organism>
<evidence type="ECO:0000313" key="8">
    <source>
        <dbReference type="Ensembl" id="ENSGACP00000002469.2"/>
    </source>
</evidence>
<dbReference type="GO" id="GO:0005840">
    <property type="term" value="C:ribosome"/>
    <property type="evidence" value="ECO:0007669"/>
    <property type="project" value="UniProtKB-KW"/>
</dbReference>
<sequence>GPEDSQRDTAGVRLGGGEGGESPCTPPGHRRRLYLSAFDDRFGNEDPDLHVGVVLGPAVVLPHGAVVAVGVRLELLLRPGSSLRSGSLSRGLHVTAARCKNRAARVRVGKGDRPLTYEEALPPHHIAHRKGWLSQHTGNLRGEEGTAERTVEDVFVRRFIFGTFHGCLANELVIKRRGNVLVVCALMLQKLQPQKFYFLIGYSETMLSHLYKCPVKLEVQTLQDKAVYKYL</sequence>
<dbReference type="Pfam" id="PF14955">
    <property type="entry name" value="MRP-S24"/>
    <property type="match status" value="1"/>
</dbReference>
<evidence type="ECO:0000256" key="5">
    <source>
        <dbReference type="ARBA" id="ARBA00023128"/>
    </source>
</evidence>
<evidence type="ECO:0000256" key="3">
    <source>
        <dbReference type="ARBA" id="ARBA00022946"/>
    </source>
</evidence>
<evidence type="ECO:0000256" key="2">
    <source>
        <dbReference type="ARBA" id="ARBA00010761"/>
    </source>
</evidence>
<reference evidence="8" key="2">
    <citation type="submission" date="2025-08" db="UniProtKB">
        <authorList>
            <consortium name="Ensembl"/>
        </authorList>
    </citation>
    <scope>IDENTIFICATION</scope>
</reference>
<reference evidence="8 9" key="1">
    <citation type="journal article" date="2021" name="G3 (Bethesda)">
        <title>Improved contiguity of the threespine stickleback genome using long-read sequencing.</title>
        <authorList>
            <person name="Nath S."/>
            <person name="Shaw D.E."/>
            <person name="White M.A."/>
        </authorList>
    </citation>
    <scope>NUCLEOTIDE SEQUENCE [LARGE SCALE GENOMIC DNA]</scope>
    <source>
        <strain evidence="8 9">Lake Benthic</strain>
    </source>
</reference>
<feature type="region of interest" description="Disordered" evidence="7">
    <location>
        <begin position="1"/>
        <end position="28"/>
    </location>
</feature>
<evidence type="ECO:0000256" key="1">
    <source>
        <dbReference type="ARBA" id="ARBA00004173"/>
    </source>
</evidence>
<keyword evidence="9" id="KW-1185">Reference proteome</keyword>
<protein>
    <submittedName>
        <fullName evidence="8">Mitochondrial ribosomal protein S24</fullName>
    </submittedName>
</protein>